<keyword evidence="2" id="KW-1185">Reference proteome</keyword>
<accession>A0A0P1AJQ6</accession>
<protein>
    <submittedName>
        <fullName evidence="1">Uncharacterized protein</fullName>
    </submittedName>
</protein>
<dbReference type="AlphaFoldDB" id="A0A0P1AJQ6"/>
<dbReference type="RefSeq" id="XP_024577482.1">
    <property type="nucleotide sequence ID" value="XM_024726846.1"/>
</dbReference>
<dbReference type="GeneID" id="36406333"/>
<organism evidence="1 2">
    <name type="scientific">Plasmopara halstedii</name>
    <name type="common">Downy mildew of sunflower</name>
    <dbReference type="NCBI Taxonomy" id="4781"/>
    <lineage>
        <taxon>Eukaryota</taxon>
        <taxon>Sar</taxon>
        <taxon>Stramenopiles</taxon>
        <taxon>Oomycota</taxon>
        <taxon>Peronosporomycetes</taxon>
        <taxon>Peronosporales</taxon>
        <taxon>Peronosporaceae</taxon>
        <taxon>Plasmopara</taxon>
    </lineage>
</organism>
<sequence length="141" mass="15547">MSKESSMTGYANTSTNTVVESDCGSVGTTDHKGDASNCHFVEHTYVKKSTKFADRDIDTPALDAVESAGELVQPPTPHDGILHANTLIHIMWMQLLVVKLPENVLLAPLSMMEELVQLEKFTYDDFLHDLKCEVVAEVVLV</sequence>
<dbReference type="Proteomes" id="UP000054928">
    <property type="component" value="Unassembled WGS sequence"/>
</dbReference>
<proteinExistence type="predicted"/>
<name>A0A0P1AJQ6_PLAHL</name>
<evidence type="ECO:0000313" key="1">
    <source>
        <dbReference type="EMBL" id="CEG41113.1"/>
    </source>
</evidence>
<reference evidence="2" key="1">
    <citation type="submission" date="2014-09" db="EMBL/GenBank/DDBJ databases">
        <authorList>
            <person name="Sharma Rahul"/>
            <person name="Thines Marco"/>
        </authorList>
    </citation>
    <scope>NUCLEOTIDE SEQUENCE [LARGE SCALE GENOMIC DNA]</scope>
</reference>
<evidence type="ECO:0000313" key="2">
    <source>
        <dbReference type="Proteomes" id="UP000054928"/>
    </source>
</evidence>
<dbReference type="EMBL" id="CCYD01000524">
    <property type="protein sequence ID" value="CEG41113.1"/>
    <property type="molecule type" value="Genomic_DNA"/>
</dbReference>